<feature type="region of interest" description="Disordered" evidence="4">
    <location>
        <begin position="1"/>
        <end position="22"/>
    </location>
</feature>
<evidence type="ECO:0000256" key="3">
    <source>
        <dbReference type="ARBA" id="ARBA00022691"/>
    </source>
</evidence>
<evidence type="ECO:0000259" key="5">
    <source>
        <dbReference type="Pfam" id="PF00294"/>
    </source>
</evidence>
<protein>
    <recommendedName>
        <fullName evidence="10">Demethylsterigmatocystin 6-O-methyltransferase</fullName>
    </recommendedName>
</protein>
<evidence type="ECO:0000256" key="4">
    <source>
        <dbReference type="SAM" id="MobiDB-lite"/>
    </source>
</evidence>
<evidence type="ECO:0000313" key="9">
    <source>
        <dbReference type="Proteomes" id="UP001220256"/>
    </source>
</evidence>
<dbReference type="Gene3D" id="3.40.50.150">
    <property type="entry name" value="Vaccinia Virus protein VP39"/>
    <property type="match status" value="1"/>
</dbReference>
<feature type="domain" description="O-methyltransferase dimerisation" evidence="7">
    <location>
        <begin position="111"/>
        <end position="166"/>
    </location>
</feature>
<evidence type="ECO:0000256" key="1">
    <source>
        <dbReference type="ARBA" id="ARBA00022603"/>
    </source>
</evidence>
<dbReference type="PANTHER" id="PTHR43712:SF1">
    <property type="entry name" value="HYPOTHETICAL O-METHYLTRANSFERASE (EUROFUNG)-RELATED"/>
    <property type="match status" value="1"/>
</dbReference>
<evidence type="ECO:0000256" key="2">
    <source>
        <dbReference type="ARBA" id="ARBA00022679"/>
    </source>
</evidence>
<reference evidence="8 9" key="1">
    <citation type="journal article" date="2023" name="IMA Fungus">
        <title>Comparative genomic study of the Penicillium genus elucidates a diverse pangenome and 15 lateral gene transfer events.</title>
        <authorList>
            <person name="Petersen C."/>
            <person name="Sorensen T."/>
            <person name="Nielsen M.R."/>
            <person name="Sondergaard T.E."/>
            <person name="Sorensen J.L."/>
            <person name="Fitzpatrick D.A."/>
            <person name="Frisvad J.C."/>
            <person name="Nielsen K.L."/>
        </authorList>
    </citation>
    <scope>NUCLEOTIDE SEQUENCE [LARGE SCALE GENOMIC DNA]</scope>
    <source>
        <strain evidence="8 9">IBT 3361</strain>
    </source>
</reference>
<dbReference type="Gene3D" id="3.40.1190.20">
    <property type="match status" value="1"/>
</dbReference>
<evidence type="ECO:0000259" key="6">
    <source>
        <dbReference type="Pfam" id="PF00891"/>
    </source>
</evidence>
<keyword evidence="3" id="KW-0949">S-adenosyl-L-methionine</keyword>
<dbReference type="PROSITE" id="PS51683">
    <property type="entry name" value="SAM_OMT_II"/>
    <property type="match status" value="1"/>
</dbReference>
<dbReference type="InterPro" id="IPR029056">
    <property type="entry name" value="Ribokinase-like"/>
</dbReference>
<dbReference type="InterPro" id="IPR012967">
    <property type="entry name" value="COMT_dimerisation"/>
</dbReference>
<accession>A0ABQ8WC73</accession>
<dbReference type="InterPro" id="IPR029063">
    <property type="entry name" value="SAM-dependent_MTases_sf"/>
</dbReference>
<keyword evidence="9" id="KW-1185">Reference proteome</keyword>
<proteinExistence type="predicted"/>
<keyword evidence="1" id="KW-0489">Methyltransferase</keyword>
<gene>
    <name evidence="8" type="ORF">N7505_008858</name>
</gene>
<dbReference type="InterPro" id="IPR016461">
    <property type="entry name" value="COMT-like"/>
</dbReference>
<evidence type="ECO:0000313" key="8">
    <source>
        <dbReference type="EMBL" id="KAJ5261991.1"/>
    </source>
</evidence>
<name>A0ABQ8WC73_PENCH</name>
<dbReference type="InterPro" id="IPR036388">
    <property type="entry name" value="WH-like_DNA-bd_sf"/>
</dbReference>
<comment type="caution">
    <text evidence="8">The sequence shown here is derived from an EMBL/GenBank/DDBJ whole genome shotgun (WGS) entry which is preliminary data.</text>
</comment>
<evidence type="ECO:0000259" key="7">
    <source>
        <dbReference type="Pfam" id="PF08100"/>
    </source>
</evidence>
<dbReference type="SUPFAM" id="SSF53613">
    <property type="entry name" value="Ribokinase-like"/>
    <property type="match status" value="1"/>
</dbReference>
<dbReference type="InterPro" id="IPR036390">
    <property type="entry name" value="WH_DNA-bd_sf"/>
</dbReference>
<dbReference type="Gene3D" id="1.10.10.10">
    <property type="entry name" value="Winged helix-like DNA-binding domain superfamily/Winged helix DNA-binding domain"/>
    <property type="match status" value="1"/>
</dbReference>
<dbReference type="InterPro" id="IPR001077">
    <property type="entry name" value="COMT_C"/>
</dbReference>
<feature type="compositionally biased region" description="Polar residues" evidence="4">
    <location>
        <begin position="1"/>
        <end position="12"/>
    </location>
</feature>
<keyword evidence="2" id="KW-0808">Transferase</keyword>
<dbReference type="Pfam" id="PF08100">
    <property type="entry name" value="Dimerisation"/>
    <property type="match status" value="1"/>
</dbReference>
<sequence length="681" mass="75530">MTVSNGSATNGHGQAIIDPRVATTPSAPERLAHLQKEIESHSQAYTNGNADARLNLLETARSLVQAMETPQETMLRYCWAQVRQNQDLSRGTENTYLAVSTSQPTAFAGIETCIDLGIFFILAQTDKPRTVAELAATTGAEPELLGRIMKHLATMGVFVETGMDEYGRNGLTTTLAIKRYNDAWPCINGCTLPAINALPAWLKKNDYRSPTEGTDCPFTLGFKTNHHFFEFLNGKNPDYPELGAQFNNLMSAYHQGRPSWMDGNFYPVETLIEGAKTGEEDVFIVDVGGNKGHDLEEFISKWPNTPGRLILQDQPHVLKDIKSLNPAIKPMVHDFYREQPIKGARVYFLHSVLHDWNDETCRKILSQLVAAMTPGYSKLLINENVVPNTGAHWQATSLDLIMMVDLAAKERTEQQWHHVIEPVGLKITKIWTPLDSAETKNFKYTTPVLAVQESKLRGTALLASKVYHYLASPQDMKTHVLNILTLREKEGILDRPLIIWEPAPLSCRPENLEACLETAALVDVFSPNHLELAAFFGQSPVASDRSEIERLGEKLLASRVGPEGKGAVVIRAGENGCFVQSRITSQWLPPFYRAEMGKEQPAKVVDPTGAGNAFLGGYAIGYLQRKGDILEAACYGSVAASFALEQVGMPEKSNEGGEELWNGESVVRRLHEYRARQELLQ</sequence>
<organism evidence="8 9">
    <name type="scientific">Penicillium chrysogenum</name>
    <name type="common">Penicillium notatum</name>
    <dbReference type="NCBI Taxonomy" id="5076"/>
    <lineage>
        <taxon>Eukaryota</taxon>
        <taxon>Fungi</taxon>
        <taxon>Dikarya</taxon>
        <taxon>Ascomycota</taxon>
        <taxon>Pezizomycotina</taxon>
        <taxon>Eurotiomycetes</taxon>
        <taxon>Eurotiomycetidae</taxon>
        <taxon>Eurotiales</taxon>
        <taxon>Aspergillaceae</taxon>
        <taxon>Penicillium</taxon>
        <taxon>Penicillium chrysogenum species complex</taxon>
    </lineage>
</organism>
<dbReference type="Pfam" id="PF00294">
    <property type="entry name" value="PfkB"/>
    <property type="match status" value="1"/>
</dbReference>
<dbReference type="PANTHER" id="PTHR43712">
    <property type="entry name" value="PUTATIVE (AFU_ORTHOLOGUE AFUA_4G14580)-RELATED"/>
    <property type="match status" value="1"/>
</dbReference>
<feature type="domain" description="Carbohydrate kinase PfkB" evidence="5">
    <location>
        <begin position="504"/>
        <end position="649"/>
    </location>
</feature>
<feature type="domain" description="O-methyltransferase C-terminal" evidence="6">
    <location>
        <begin position="284"/>
        <end position="424"/>
    </location>
</feature>
<dbReference type="InterPro" id="IPR011611">
    <property type="entry name" value="PfkB_dom"/>
</dbReference>
<dbReference type="SUPFAM" id="SSF53335">
    <property type="entry name" value="S-adenosyl-L-methionine-dependent methyltransferases"/>
    <property type="match status" value="1"/>
</dbReference>
<dbReference type="Proteomes" id="UP001220256">
    <property type="component" value="Unassembled WGS sequence"/>
</dbReference>
<evidence type="ECO:0008006" key="10">
    <source>
        <dbReference type="Google" id="ProtNLM"/>
    </source>
</evidence>
<dbReference type="Pfam" id="PF00891">
    <property type="entry name" value="Methyltransf_2"/>
    <property type="match status" value="1"/>
</dbReference>
<dbReference type="SUPFAM" id="SSF46785">
    <property type="entry name" value="Winged helix' DNA-binding domain"/>
    <property type="match status" value="1"/>
</dbReference>
<dbReference type="EMBL" id="JAPVEB010000006">
    <property type="protein sequence ID" value="KAJ5261991.1"/>
    <property type="molecule type" value="Genomic_DNA"/>
</dbReference>